<sequence length="458" mass="52697">MDWKGNDFEGDYEDLIFLEKPSLVLRLTVDVGQVVLEPSAPRLREILGNCVNHILKSGIDLPRVEEELFPGESNRIECVGSCRSMIADPNAFISISGEFKRPMRLRHVSNKEEEIQNIQRDIFAILEKNIVGPQKYVSVYDEYKDILDGSANKELDAFLKESRDLQAFKERANQYASRHLEAVTHRERVPMQFFLLDCKEANEEIATSIQVMEKKLVSFQIGVNTQINSKVSLLPRRSSGHSASPANRISDQFEEMWGRLKKEPQTTSELVGMLQFLYRCTDLTVKDLQAKISEAAARILFLMEYTTLSEEDLERNAQVFRWKEKAEQLFESAYVSLMTKKDETEAGLKNRVIAFEEKLFGYQAEVESFRRKDPPVLNVDEMKSNCRVLDRLGELLASSRAELDSINGEEELLGLEPTPSPLLHRLIALREPYDKLWHTALEFTHKHERWFHGINVIA</sequence>
<dbReference type="PANTHER" id="PTHR22878:SF71">
    <property type="entry name" value="DYNEIN, AXONEMAL, HEAVY CHAIN 3"/>
    <property type="match status" value="1"/>
</dbReference>
<name>A0A7R8X6L2_9CRUS</name>
<dbReference type="GO" id="GO:0051959">
    <property type="term" value="F:dynein light intermediate chain binding"/>
    <property type="evidence" value="ECO:0007669"/>
    <property type="project" value="InterPro"/>
</dbReference>
<organism evidence="1">
    <name type="scientific">Darwinula stevensoni</name>
    <dbReference type="NCBI Taxonomy" id="69355"/>
    <lineage>
        <taxon>Eukaryota</taxon>
        <taxon>Metazoa</taxon>
        <taxon>Ecdysozoa</taxon>
        <taxon>Arthropoda</taxon>
        <taxon>Crustacea</taxon>
        <taxon>Oligostraca</taxon>
        <taxon>Ostracoda</taxon>
        <taxon>Podocopa</taxon>
        <taxon>Podocopida</taxon>
        <taxon>Darwinulocopina</taxon>
        <taxon>Darwinuloidea</taxon>
        <taxon>Darwinulidae</taxon>
        <taxon>Darwinula</taxon>
    </lineage>
</organism>
<dbReference type="PANTHER" id="PTHR22878">
    <property type="entry name" value="DYNEIN HEAVY CHAIN 6, AXONEMAL-LIKE-RELATED"/>
    <property type="match status" value="1"/>
</dbReference>
<evidence type="ECO:0000313" key="2">
    <source>
        <dbReference type="Proteomes" id="UP000677054"/>
    </source>
</evidence>
<accession>A0A7R8X6L2</accession>
<proteinExistence type="predicted"/>
<dbReference type="GO" id="GO:0045505">
    <property type="term" value="F:dynein intermediate chain binding"/>
    <property type="evidence" value="ECO:0007669"/>
    <property type="project" value="InterPro"/>
</dbReference>
<dbReference type="GO" id="GO:0030286">
    <property type="term" value="C:dynein complex"/>
    <property type="evidence" value="ECO:0007669"/>
    <property type="project" value="InterPro"/>
</dbReference>
<evidence type="ECO:0000313" key="1">
    <source>
        <dbReference type="EMBL" id="CAD7243786.1"/>
    </source>
</evidence>
<protein>
    <submittedName>
        <fullName evidence="1">Uncharacterized protein</fullName>
    </submittedName>
</protein>
<dbReference type="GO" id="GO:0007018">
    <property type="term" value="P:microtubule-based movement"/>
    <property type="evidence" value="ECO:0007669"/>
    <property type="project" value="InterPro"/>
</dbReference>
<dbReference type="OrthoDB" id="424310at2759"/>
<dbReference type="AlphaFoldDB" id="A0A7R8X6L2"/>
<gene>
    <name evidence="1" type="ORF">DSTB1V02_LOCUS3698</name>
</gene>
<dbReference type="EMBL" id="LR900015">
    <property type="protein sequence ID" value="CAD7243786.1"/>
    <property type="molecule type" value="Genomic_DNA"/>
</dbReference>
<dbReference type="Proteomes" id="UP000677054">
    <property type="component" value="Unassembled WGS sequence"/>
</dbReference>
<reference evidence="1" key="1">
    <citation type="submission" date="2020-11" db="EMBL/GenBank/DDBJ databases">
        <authorList>
            <person name="Tran Van P."/>
        </authorList>
    </citation>
    <scope>NUCLEOTIDE SEQUENCE</scope>
</reference>
<dbReference type="EMBL" id="CAJPEV010000498">
    <property type="protein sequence ID" value="CAG0885873.1"/>
    <property type="molecule type" value="Genomic_DNA"/>
</dbReference>
<dbReference type="InterPro" id="IPR026983">
    <property type="entry name" value="DHC"/>
</dbReference>
<keyword evidence="2" id="KW-1185">Reference proteome</keyword>